<dbReference type="OrthoDB" id="3405422at2"/>
<feature type="region of interest" description="Disordered" evidence="1">
    <location>
        <begin position="293"/>
        <end position="333"/>
    </location>
</feature>
<keyword evidence="4" id="KW-1185">Reference proteome</keyword>
<feature type="region of interest" description="Disordered" evidence="1">
    <location>
        <begin position="1"/>
        <end position="52"/>
    </location>
</feature>
<gene>
    <name evidence="3" type="ORF">NCTC1934_04263</name>
</gene>
<keyword evidence="2" id="KW-1133">Transmembrane helix</keyword>
<dbReference type="Gene3D" id="1.10.10.60">
    <property type="entry name" value="Homeodomain-like"/>
    <property type="match status" value="1"/>
</dbReference>
<dbReference type="Proteomes" id="UP000255467">
    <property type="component" value="Unassembled WGS sequence"/>
</dbReference>
<accession>A0A378YTD1</accession>
<proteinExistence type="predicted"/>
<organism evidence="3 4">
    <name type="scientific">Nocardia otitidiscaviarum</name>
    <dbReference type="NCBI Taxonomy" id="1823"/>
    <lineage>
        <taxon>Bacteria</taxon>
        <taxon>Bacillati</taxon>
        <taxon>Actinomycetota</taxon>
        <taxon>Actinomycetes</taxon>
        <taxon>Mycobacteriales</taxon>
        <taxon>Nocardiaceae</taxon>
        <taxon>Nocardia</taxon>
    </lineage>
</organism>
<feature type="compositionally biased region" description="Basic and acidic residues" evidence="1">
    <location>
        <begin position="1"/>
        <end position="36"/>
    </location>
</feature>
<feature type="transmembrane region" description="Helical" evidence="2">
    <location>
        <begin position="61"/>
        <end position="84"/>
    </location>
</feature>
<keyword evidence="2" id="KW-0812">Transmembrane</keyword>
<feature type="transmembrane region" description="Helical" evidence="2">
    <location>
        <begin position="96"/>
        <end position="118"/>
    </location>
</feature>
<evidence type="ECO:0000313" key="3">
    <source>
        <dbReference type="EMBL" id="SUA80412.1"/>
    </source>
</evidence>
<evidence type="ECO:0000313" key="4">
    <source>
        <dbReference type="Proteomes" id="UP000255467"/>
    </source>
</evidence>
<feature type="transmembrane region" description="Helical" evidence="2">
    <location>
        <begin position="130"/>
        <end position="151"/>
    </location>
</feature>
<feature type="region of interest" description="Disordered" evidence="1">
    <location>
        <begin position="232"/>
        <end position="258"/>
    </location>
</feature>
<dbReference type="EMBL" id="UGRY01000002">
    <property type="protein sequence ID" value="SUA80412.1"/>
    <property type="molecule type" value="Genomic_DNA"/>
</dbReference>
<reference evidence="3 4" key="1">
    <citation type="submission" date="2018-06" db="EMBL/GenBank/DDBJ databases">
        <authorList>
            <consortium name="Pathogen Informatics"/>
            <person name="Doyle S."/>
        </authorList>
    </citation>
    <scope>NUCLEOTIDE SEQUENCE [LARGE SCALE GENOMIC DNA]</scope>
    <source>
        <strain evidence="3 4">NCTC1934</strain>
    </source>
</reference>
<sequence length="333" mass="34622">MTAPRPRPDSADTRNGDSDTRSGHADIRSGRADARGGRAHTQGGHRVDSPVTIPGSAHGRVVAWAGFVFGSVTSIAANVLHAWLPADTMPPGWTPGIAPQIGAAIWPIGLLLSVEVLSRARWRRGGLWALARYGGAGTVALGSAVISYGHVRDVLLAWGYGPLGASVGPLTLDGLMVISGFALLSMTTTDNGSTAIDLQSASKTAAALKITDPHHLDSVVATPDEPIVSVATNPGHGVSPVSGQADTDTEGEDSGADTRRTRAHELHARGWSHGRIAADLQVSKRTVRRYLATPADTGHDSAPAMSTPDRTGPVPSVPEINTNHHQPLEGTLL</sequence>
<dbReference type="AlphaFoldDB" id="A0A378YTD1"/>
<keyword evidence="2" id="KW-0472">Membrane</keyword>
<evidence type="ECO:0000256" key="2">
    <source>
        <dbReference type="SAM" id="Phobius"/>
    </source>
</evidence>
<name>A0A378YTD1_9NOCA</name>
<protein>
    <submittedName>
        <fullName evidence="3">Protein of uncharacterized function (DUF2637)</fullName>
    </submittedName>
</protein>
<feature type="transmembrane region" description="Helical" evidence="2">
    <location>
        <begin position="163"/>
        <end position="184"/>
    </location>
</feature>
<evidence type="ECO:0000256" key="1">
    <source>
        <dbReference type="SAM" id="MobiDB-lite"/>
    </source>
</evidence>